<dbReference type="InterPro" id="IPR036867">
    <property type="entry name" value="R3H_dom_sf"/>
</dbReference>
<dbReference type="InterPro" id="IPR012677">
    <property type="entry name" value="Nucleotide-bd_a/b_plait_sf"/>
</dbReference>
<keyword evidence="2" id="KW-0547">Nucleotide-binding</keyword>
<dbReference type="GO" id="GO:0005524">
    <property type="term" value="F:ATP binding"/>
    <property type="evidence" value="ECO:0007669"/>
    <property type="project" value="UniProtKB-KW"/>
</dbReference>
<feature type="compositionally biased region" description="Basic and acidic residues" evidence="9">
    <location>
        <begin position="344"/>
        <end position="355"/>
    </location>
</feature>
<dbReference type="Pfam" id="PF01424">
    <property type="entry name" value="R3H"/>
    <property type="match status" value="1"/>
</dbReference>
<dbReference type="SUPFAM" id="SSF82708">
    <property type="entry name" value="R3H domain"/>
    <property type="match status" value="1"/>
</dbReference>
<dbReference type="PROSITE" id="PS50102">
    <property type="entry name" value="RRM"/>
    <property type="match status" value="1"/>
</dbReference>
<dbReference type="OrthoDB" id="434258at2759"/>
<feature type="region of interest" description="Disordered" evidence="9">
    <location>
        <begin position="344"/>
        <end position="485"/>
    </location>
</feature>
<dbReference type="InterPro" id="IPR000504">
    <property type="entry name" value="RRM_dom"/>
</dbReference>
<accession>A0A0D6EMF1</accession>
<dbReference type="GO" id="GO:0004386">
    <property type="term" value="F:helicase activity"/>
    <property type="evidence" value="ECO:0007669"/>
    <property type="project" value="UniProtKB-KW"/>
</dbReference>
<dbReference type="Proteomes" id="UP000243876">
    <property type="component" value="Unassembled WGS sequence"/>
</dbReference>
<dbReference type="EMBL" id="CENE01000009">
    <property type="protein sequence ID" value="CEQ40800.1"/>
    <property type="molecule type" value="Genomic_DNA"/>
</dbReference>
<evidence type="ECO:0000256" key="9">
    <source>
        <dbReference type="SAM" id="MobiDB-lite"/>
    </source>
</evidence>
<evidence type="ECO:0000256" key="5">
    <source>
        <dbReference type="ARBA" id="ARBA00022840"/>
    </source>
</evidence>
<proteinExistence type="predicted"/>
<reference evidence="13" key="1">
    <citation type="submission" date="2015-02" db="EMBL/GenBank/DDBJ databases">
        <authorList>
            <person name="Gon?alves P."/>
        </authorList>
    </citation>
    <scope>NUCLEOTIDE SEQUENCE [LARGE SCALE GENOMIC DNA]</scope>
</reference>
<dbReference type="InterPro" id="IPR001374">
    <property type="entry name" value="R3H_dom"/>
</dbReference>
<feature type="region of interest" description="Disordered" evidence="9">
    <location>
        <begin position="259"/>
        <end position="298"/>
    </location>
</feature>
<dbReference type="SMART" id="SM00393">
    <property type="entry name" value="R3H"/>
    <property type="match status" value="1"/>
</dbReference>
<name>A0A0D6EMF1_SPOSA</name>
<organism evidence="12 13">
    <name type="scientific">Sporidiobolus salmonicolor</name>
    <name type="common">Yeast-like fungus</name>
    <name type="synonym">Sporobolomyces salmonicolor</name>
    <dbReference type="NCBI Taxonomy" id="5005"/>
    <lineage>
        <taxon>Eukaryota</taxon>
        <taxon>Fungi</taxon>
        <taxon>Dikarya</taxon>
        <taxon>Basidiomycota</taxon>
        <taxon>Pucciniomycotina</taxon>
        <taxon>Microbotryomycetes</taxon>
        <taxon>Sporidiobolales</taxon>
        <taxon>Sporidiobolaceae</taxon>
        <taxon>Sporobolomyces</taxon>
    </lineage>
</organism>
<evidence type="ECO:0000256" key="3">
    <source>
        <dbReference type="ARBA" id="ARBA00022801"/>
    </source>
</evidence>
<feature type="domain" description="R3H" evidence="11">
    <location>
        <begin position="298"/>
        <end position="364"/>
    </location>
</feature>
<dbReference type="Gene3D" id="3.30.70.330">
    <property type="match status" value="1"/>
</dbReference>
<comment type="subcellular location">
    <subcellularLocation>
        <location evidence="1">Nucleus</location>
    </subcellularLocation>
</comment>
<evidence type="ECO:0000259" key="10">
    <source>
        <dbReference type="PROSITE" id="PS50102"/>
    </source>
</evidence>
<dbReference type="PROSITE" id="PS51061">
    <property type="entry name" value="R3H"/>
    <property type="match status" value="1"/>
</dbReference>
<sequence>MEFTYHHQGMSFLAAPGAPGGFAPSAPQGFARGFRSTGGGYGARQGQGMSTMQGEDEVIDTAIVIKSIPFSAPKEQLLAVMDSLSLPAPFAFNYHYDTSAASPAQVPQFRGLAFANYRTAEEARLTVSALNGFEFQGRKLRAEFKRVLKPGEKEAIEREKALKRMRSAQLLATSAAAAAEYLGPPVPAAPGGWNRREASAPGGYPIGLPFSGFGTGMVAGEEEDYGRPILGGAFSRTFGGVREYGSVAGGEVEGMGMGRQASLSMSESEGGSESLSGSGASERLSAGGERKNELDLNDPPTLEIYSRVLLFRDDSLRDELAFARSLTAGQRRIVHLVAKKLGMDHRSEGDEREGGRQVIVYKRGKAPGGDERKPHTLRQHASASHLRRPSSRDSFSHSYHQSHSLSPSRARTPPPPSLPTSYSAHYLSPTPLHPSPSALRGKKSMPDIRYSTSGHLVPASSSSSASSALAAPRVTMTPGRRSNANLRGDGVYATIASLPPGRAREVPSVLGLFQQQGISREESEAAAHSRSGSGSGSGGKCEGMPGRREFYASASAGTNEIEGGNGRAEAVRMPEGPGGAAGAGMEWRKR</sequence>
<dbReference type="InterPro" id="IPR035979">
    <property type="entry name" value="RBD_domain_sf"/>
</dbReference>
<gene>
    <name evidence="12" type="primary">SPOSA6832_02451</name>
</gene>
<keyword evidence="3" id="KW-0378">Hydrolase</keyword>
<evidence type="ECO:0000256" key="4">
    <source>
        <dbReference type="ARBA" id="ARBA00022806"/>
    </source>
</evidence>
<evidence type="ECO:0000256" key="8">
    <source>
        <dbReference type="PROSITE-ProRule" id="PRU00176"/>
    </source>
</evidence>
<evidence type="ECO:0000313" key="12">
    <source>
        <dbReference type="EMBL" id="CEQ40800.1"/>
    </source>
</evidence>
<dbReference type="Gene3D" id="3.30.1370.50">
    <property type="entry name" value="R3H-like domain"/>
    <property type="match status" value="1"/>
</dbReference>
<keyword evidence="13" id="KW-1185">Reference proteome</keyword>
<evidence type="ECO:0000256" key="7">
    <source>
        <dbReference type="ARBA" id="ARBA00023242"/>
    </source>
</evidence>
<evidence type="ECO:0000259" key="11">
    <source>
        <dbReference type="PROSITE" id="PS51061"/>
    </source>
</evidence>
<dbReference type="SUPFAM" id="SSF54928">
    <property type="entry name" value="RNA-binding domain, RBD"/>
    <property type="match status" value="1"/>
</dbReference>
<dbReference type="InterPro" id="IPR034069">
    <property type="entry name" value="R3H_Cip2"/>
</dbReference>
<dbReference type="GO" id="GO:0005634">
    <property type="term" value="C:nucleus"/>
    <property type="evidence" value="ECO:0007669"/>
    <property type="project" value="UniProtKB-SubCell"/>
</dbReference>
<keyword evidence="4" id="KW-0347">Helicase</keyword>
<keyword evidence="5" id="KW-0067">ATP-binding</keyword>
<evidence type="ECO:0000313" key="13">
    <source>
        <dbReference type="Proteomes" id="UP000243876"/>
    </source>
</evidence>
<feature type="compositionally biased region" description="Low complexity" evidence="9">
    <location>
        <begin position="261"/>
        <end position="287"/>
    </location>
</feature>
<evidence type="ECO:0000256" key="6">
    <source>
        <dbReference type="ARBA" id="ARBA00022884"/>
    </source>
</evidence>
<dbReference type="GO" id="GO:0016787">
    <property type="term" value="F:hydrolase activity"/>
    <property type="evidence" value="ECO:0007669"/>
    <property type="project" value="UniProtKB-KW"/>
</dbReference>
<keyword evidence="7" id="KW-0539">Nucleus</keyword>
<dbReference type="CDD" id="cd02639">
    <property type="entry name" value="R3H_RRM"/>
    <property type="match status" value="1"/>
</dbReference>
<dbReference type="FunFam" id="3.30.1370.50:FF:000002">
    <property type="entry name" value="Immunoglobulin mu DNA-binding protein 2"/>
    <property type="match status" value="1"/>
</dbReference>
<keyword evidence="6 8" id="KW-0694">RNA-binding</keyword>
<feature type="compositionally biased region" description="Low complexity" evidence="9">
    <location>
        <begin position="459"/>
        <end position="471"/>
    </location>
</feature>
<evidence type="ECO:0000256" key="1">
    <source>
        <dbReference type="ARBA" id="ARBA00004123"/>
    </source>
</evidence>
<feature type="region of interest" description="Disordered" evidence="9">
    <location>
        <begin position="520"/>
        <end position="590"/>
    </location>
</feature>
<dbReference type="GO" id="GO:0003723">
    <property type="term" value="F:RNA binding"/>
    <property type="evidence" value="ECO:0007669"/>
    <property type="project" value="UniProtKB-UniRule"/>
</dbReference>
<protein>
    <submittedName>
        <fullName evidence="12">SPOSA6832_02451-mRNA-1:cds</fullName>
    </submittedName>
</protein>
<dbReference type="AlphaFoldDB" id="A0A0D6EMF1"/>
<feature type="domain" description="RRM" evidence="10">
    <location>
        <begin position="61"/>
        <end position="147"/>
    </location>
</feature>
<dbReference type="GO" id="GO:0003677">
    <property type="term" value="F:DNA binding"/>
    <property type="evidence" value="ECO:0007669"/>
    <property type="project" value="UniProtKB-ARBA"/>
</dbReference>
<evidence type="ECO:0000256" key="2">
    <source>
        <dbReference type="ARBA" id="ARBA00022741"/>
    </source>
</evidence>